<feature type="region of interest" description="Disordered" evidence="4">
    <location>
        <begin position="27"/>
        <end position="166"/>
    </location>
</feature>
<keyword evidence="1" id="KW-0479">Metal-binding</keyword>
<keyword evidence="2" id="KW-0863">Zinc-finger</keyword>
<dbReference type="Gene3D" id="2.30.30.380">
    <property type="entry name" value="Zn-finger domain of Sec23/24"/>
    <property type="match status" value="1"/>
</dbReference>
<feature type="domain" description="RanBP2-type" evidence="5">
    <location>
        <begin position="11"/>
        <end position="30"/>
    </location>
</feature>
<dbReference type="InterPro" id="IPR026254">
    <property type="entry name" value="RNF31-like"/>
</dbReference>
<dbReference type="SUPFAM" id="SSF90209">
    <property type="entry name" value="Ran binding protein zinc finger-like"/>
    <property type="match status" value="1"/>
</dbReference>
<feature type="non-terminal residue" evidence="6">
    <location>
        <position position="1"/>
    </location>
</feature>
<dbReference type="Pfam" id="PF16678">
    <property type="entry name" value="UBA_HOIP"/>
    <property type="match status" value="1"/>
</dbReference>
<dbReference type="EMBL" id="VZTN01023411">
    <property type="protein sequence ID" value="NXS85446.1"/>
    <property type="molecule type" value="Genomic_DNA"/>
</dbReference>
<dbReference type="InterPro" id="IPR032065">
    <property type="entry name" value="RNF31-UBA"/>
</dbReference>
<evidence type="ECO:0000256" key="3">
    <source>
        <dbReference type="ARBA" id="ARBA00022833"/>
    </source>
</evidence>
<dbReference type="GO" id="GO:0008270">
    <property type="term" value="F:zinc ion binding"/>
    <property type="evidence" value="ECO:0007669"/>
    <property type="project" value="UniProtKB-KW"/>
</dbReference>
<dbReference type="GO" id="GO:1990450">
    <property type="term" value="F:linear polyubiquitin binding"/>
    <property type="evidence" value="ECO:0007669"/>
    <property type="project" value="TreeGrafter"/>
</dbReference>
<name>A0A7L2XR71_9PASS</name>
<comment type="caution">
    <text evidence="6">The sequence shown here is derived from an EMBL/GenBank/DDBJ whole genome shotgun (WGS) entry which is preliminary data.</text>
</comment>
<dbReference type="GO" id="GO:0036435">
    <property type="term" value="F:K48-linked polyubiquitin modification-dependent protein binding"/>
    <property type="evidence" value="ECO:0007669"/>
    <property type="project" value="TreeGrafter"/>
</dbReference>
<proteinExistence type="predicted"/>
<gene>
    <name evidence="6" type="primary">Rnf31_1</name>
    <name evidence="6" type="ORF">ERPZAN_R15229</name>
</gene>
<dbReference type="OrthoDB" id="9978677at2759"/>
<evidence type="ECO:0000259" key="5">
    <source>
        <dbReference type="PROSITE" id="PS01358"/>
    </source>
</evidence>
<dbReference type="InterPro" id="IPR036443">
    <property type="entry name" value="Znf_RanBP2_sf"/>
</dbReference>
<dbReference type="PROSITE" id="PS01358">
    <property type="entry name" value="ZF_RANBP2_1"/>
    <property type="match status" value="1"/>
</dbReference>
<feature type="compositionally biased region" description="Low complexity" evidence="4">
    <location>
        <begin position="55"/>
        <end position="68"/>
    </location>
</feature>
<dbReference type="GO" id="GO:0061630">
    <property type="term" value="F:ubiquitin protein ligase activity"/>
    <property type="evidence" value="ECO:0007669"/>
    <property type="project" value="TreeGrafter"/>
</dbReference>
<feature type="compositionally biased region" description="Low complexity" evidence="4">
    <location>
        <begin position="94"/>
        <end position="117"/>
    </location>
</feature>
<protein>
    <submittedName>
        <fullName evidence="6">RNF31 ligase</fullName>
    </submittedName>
</protein>
<dbReference type="GO" id="GO:0016874">
    <property type="term" value="F:ligase activity"/>
    <property type="evidence" value="ECO:0007669"/>
    <property type="project" value="UniProtKB-KW"/>
</dbReference>
<dbReference type="GO" id="GO:0097039">
    <property type="term" value="P:protein linear polyubiquitination"/>
    <property type="evidence" value="ECO:0007669"/>
    <property type="project" value="TreeGrafter"/>
</dbReference>
<reference evidence="6 7" key="1">
    <citation type="submission" date="2019-09" db="EMBL/GenBank/DDBJ databases">
        <title>Bird 10,000 Genomes (B10K) Project - Family phase.</title>
        <authorList>
            <person name="Zhang G."/>
        </authorList>
    </citation>
    <scope>NUCLEOTIDE SEQUENCE [LARGE SCALE GENOMIC DNA]</scope>
    <source>
        <strain evidence="6">B10K-DU-002-58</strain>
        <tissue evidence="6">Muscle</tissue>
    </source>
</reference>
<dbReference type="PANTHER" id="PTHR16004:SF3">
    <property type="entry name" value="E3 UBIQUITIN-PROTEIN LIGASE RNF31"/>
    <property type="match status" value="1"/>
</dbReference>
<dbReference type="PANTHER" id="PTHR16004">
    <property type="entry name" value="RING FINGER PROTEIN 31-RELATED"/>
    <property type="match status" value="1"/>
</dbReference>
<evidence type="ECO:0000256" key="1">
    <source>
        <dbReference type="ARBA" id="ARBA00022723"/>
    </source>
</evidence>
<organism evidence="6 7">
    <name type="scientific">Erpornis zantholeuca</name>
    <dbReference type="NCBI Taxonomy" id="1112836"/>
    <lineage>
        <taxon>Eukaryota</taxon>
        <taxon>Metazoa</taxon>
        <taxon>Chordata</taxon>
        <taxon>Craniata</taxon>
        <taxon>Vertebrata</taxon>
        <taxon>Euteleostomi</taxon>
        <taxon>Archelosauria</taxon>
        <taxon>Archosauria</taxon>
        <taxon>Dinosauria</taxon>
        <taxon>Saurischia</taxon>
        <taxon>Theropoda</taxon>
        <taxon>Coelurosauria</taxon>
        <taxon>Aves</taxon>
        <taxon>Neognathae</taxon>
        <taxon>Neoaves</taxon>
        <taxon>Telluraves</taxon>
        <taxon>Australaves</taxon>
        <taxon>Passeriformes</taxon>
        <taxon>Sylvioidea</taxon>
        <taxon>Timaliidae</taxon>
        <taxon>Erpornis</taxon>
    </lineage>
</organism>
<dbReference type="GO" id="GO:0071797">
    <property type="term" value="C:LUBAC complex"/>
    <property type="evidence" value="ECO:0007669"/>
    <property type="project" value="InterPro"/>
</dbReference>
<dbReference type="GO" id="GO:0070530">
    <property type="term" value="F:K63-linked polyubiquitin modification-dependent protein binding"/>
    <property type="evidence" value="ECO:0007669"/>
    <property type="project" value="TreeGrafter"/>
</dbReference>
<evidence type="ECO:0000256" key="4">
    <source>
        <dbReference type="SAM" id="MobiDB-lite"/>
    </source>
</evidence>
<feature type="compositionally biased region" description="Pro residues" evidence="4">
    <location>
        <begin position="203"/>
        <end position="218"/>
    </location>
</feature>
<evidence type="ECO:0000256" key="2">
    <source>
        <dbReference type="ARBA" id="ARBA00022771"/>
    </source>
</evidence>
<feature type="compositionally biased region" description="Low complexity" evidence="4">
    <location>
        <begin position="135"/>
        <end position="165"/>
    </location>
</feature>
<keyword evidence="7" id="KW-1185">Reference proteome</keyword>
<evidence type="ECO:0000313" key="7">
    <source>
        <dbReference type="Proteomes" id="UP000545329"/>
    </source>
</evidence>
<feature type="region of interest" description="Disordered" evidence="4">
    <location>
        <begin position="195"/>
        <end position="219"/>
    </location>
</feature>
<dbReference type="InterPro" id="IPR001876">
    <property type="entry name" value="Znf_RanBP2"/>
</dbReference>
<keyword evidence="3" id="KW-0862">Zinc</keyword>
<dbReference type="AlphaFoldDB" id="A0A7L2XR71"/>
<sequence length="323" mass="32371">AQPQPEPSQVWPCPLCTFLNRGSAPTCDACGHAPSRDITSGKATPPRGVASTAFGSGHASSGALTTTSGGRGTTSGSGSASHGVNLATSGSERGASGFGPASAGSGSTSSGSATPPGLAVTTSGSVPAPSGVALTTSESEPTTSGSAAITSSSGPAPSGCGPAPSRDALRQRKLLEDGRRLVALVRAAESQGLPPEALSPALFAPPPRLPAPSGPAPTPEVQIRHFRSHLREVLKALAGEGPHLDEGGASLGPFSLVEAAWAWLEGEGSLDRARCALIGRRKQQLQFLATLGFPDRVSAAGALQRHGGGHWGALRELQRAKLR</sequence>
<dbReference type="Proteomes" id="UP000545329">
    <property type="component" value="Unassembled WGS sequence"/>
</dbReference>
<keyword evidence="6" id="KW-0436">Ligase</keyword>
<dbReference type="SMART" id="SM00547">
    <property type="entry name" value="ZnF_RBZ"/>
    <property type="match status" value="1"/>
</dbReference>
<accession>A0A7L2XR71</accession>
<evidence type="ECO:0000313" key="6">
    <source>
        <dbReference type="EMBL" id="NXS85446.1"/>
    </source>
</evidence>
<feature type="non-terminal residue" evidence="6">
    <location>
        <position position="323"/>
    </location>
</feature>